<dbReference type="Pfam" id="PF25917">
    <property type="entry name" value="BSH_RND"/>
    <property type="match status" value="1"/>
</dbReference>
<comment type="caution">
    <text evidence="6">The sequence shown here is derived from an EMBL/GenBank/DDBJ whole genome shotgun (WGS) entry which is preliminary data.</text>
</comment>
<feature type="region of interest" description="Disordered" evidence="2">
    <location>
        <begin position="1"/>
        <end position="73"/>
    </location>
</feature>
<protein>
    <submittedName>
        <fullName evidence="6">HlyD family secretion protein</fullName>
    </submittedName>
</protein>
<dbReference type="Proteomes" id="UP001315278">
    <property type="component" value="Unassembled WGS sequence"/>
</dbReference>
<evidence type="ECO:0000256" key="1">
    <source>
        <dbReference type="SAM" id="Coils"/>
    </source>
</evidence>
<feature type="domain" description="p-hydroxybenzoic acid efflux pump subunit AaeA-like beta-barrel" evidence="5">
    <location>
        <begin position="319"/>
        <end position="405"/>
    </location>
</feature>
<feature type="domain" description="Multidrug resistance protein MdtA-like barrel-sandwich hybrid" evidence="4">
    <location>
        <begin position="117"/>
        <end position="310"/>
    </location>
</feature>
<dbReference type="EMBL" id="JAFCJH010000048">
    <property type="protein sequence ID" value="MBR0800117.1"/>
    <property type="molecule type" value="Genomic_DNA"/>
</dbReference>
<feature type="compositionally biased region" description="Basic and acidic residues" evidence="2">
    <location>
        <begin position="1"/>
        <end position="13"/>
    </location>
</feature>
<proteinExistence type="predicted"/>
<dbReference type="InterPro" id="IPR058625">
    <property type="entry name" value="MdtA-like_BSH"/>
</dbReference>
<dbReference type="Gene3D" id="1.10.287.470">
    <property type="entry name" value="Helix hairpin bin"/>
    <property type="match status" value="2"/>
</dbReference>
<feature type="coiled-coil region" evidence="1">
    <location>
        <begin position="158"/>
        <end position="206"/>
    </location>
</feature>
<dbReference type="Gene3D" id="2.40.30.170">
    <property type="match status" value="1"/>
</dbReference>
<evidence type="ECO:0000256" key="3">
    <source>
        <dbReference type="SAM" id="Phobius"/>
    </source>
</evidence>
<keyword evidence="3" id="KW-1133">Transmembrane helix</keyword>
<dbReference type="Pfam" id="PF25963">
    <property type="entry name" value="Beta-barrel_AAEA"/>
    <property type="match status" value="1"/>
</dbReference>
<dbReference type="RefSeq" id="WP_212494642.1">
    <property type="nucleotide sequence ID" value="NZ_JAFCJH010000048.1"/>
</dbReference>
<keyword evidence="1" id="KW-0175">Coiled coil</keyword>
<dbReference type="InterPro" id="IPR058634">
    <property type="entry name" value="AaeA-lik-b-barrel"/>
</dbReference>
<dbReference type="PANTHER" id="PTHR30386:SF24">
    <property type="entry name" value="MULTIDRUG RESISTANCE EFFLUX PUMP"/>
    <property type="match status" value="1"/>
</dbReference>
<evidence type="ECO:0000259" key="5">
    <source>
        <dbReference type="Pfam" id="PF25963"/>
    </source>
</evidence>
<name>A0ABS5FTH8_9BRAD</name>
<dbReference type="PANTHER" id="PTHR30386">
    <property type="entry name" value="MEMBRANE FUSION SUBUNIT OF EMRAB-TOLC MULTIDRUG EFFLUX PUMP"/>
    <property type="match status" value="1"/>
</dbReference>
<sequence length="430" mass="46335">MFDDNVLERDDARLPGVDSPSFVGPSHDNHTTADKDGFTARAPAPQQAPVGREPAAPEQPDTQQQASDKRRRSFLRRRPVVSAIGAVLLAAALGGGYLYMDYAEHFESTDDAFIAARQSTLAPKVAGYITAVPVTDNQHVADGDVIARIDDRDYRVALAQAEAQVAAAQASIQNVDAQLDVQQAQIAANQAQVDQAQAALVFAQQQATRYQHLEQTGYGTVQNSEQYTSQLHQQQSALLSAQATLNLAQRQVEALKAQRKSAVANLAQAEAQRDQARLNLSYTTVTAAQPGRVVNLSAAVGQFAQAGTNLTSFVPDQIWVTANFKEIQLDKMRPGEKVTLRIDAYPGRTINGHVESVQPGSGTAFSLLPAQNATGNYVKIVQRVPVKIVMDNPPTDVALGPGMSVVPTVRIDPTPSLFERLESLNLGRLL</sequence>
<organism evidence="6 7">
    <name type="scientific">Bradyrhizobium jicamae</name>
    <dbReference type="NCBI Taxonomy" id="280332"/>
    <lineage>
        <taxon>Bacteria</taxon>
        <taxon>Pseudomonadati</taxon>
        <taxon>Pseudomonadota</taxon>
        <taxon>Alphaproteobacteria</taxon>
        <taxon>Hyphomicrobiales</taxon>
        <taxon>Nitrobacteraceae</taxon>
        <taxon>Bradyrhizobium</taxon>
    </lineage>
</organism>
<feature type="compositionally biased region" description="Basic and acidic residues" evidence="2">
    <location>
        <begin position="27"/>
        <end position="38"/>
    </location>
</feature>
<accession>A0ABS5FTH8</accession>
<feature type="coiled-coil region" evidence="1">
    <location>
        <begin position="238"/>
        <end position="279"/>
    </location>
</feature>
<keyword evidence="3" id="KW-0812">Transmembrane</keyword>
<dbReference type="Gene3D" id="2.40.50.100">
    <property type="match status" value="1"/>
</dbReference>
<evidence type="ECO:0000313" key="7">
    <source>
        <dbReference type="Proteomes" id="UP001315278"/>
    </source>
</evidence>
<evidence type="ECO:0000256" key="2">
    <source>
        <dbReference type="SAM" id="MobiDB-lite"/>
    </source>
</evidence>
<keyword evidence="7" id="KW-1185">Reference proteome</keyword>
<evidence type="ECO:0000259" key="4">
    <source>
        <dbReference type="Pfam" id="PF25917"/>
    </source>
</evidence>
<reference evidence="7" key="1">
    <citation type="journal article" date="2021" name="ISME J.">
        <title>Evolutionary origin and ecological implication of a unique nif island in free-living Bradyrhizobium lineages.</title>
        <authorList>
            <person name="Tao J."/>
        </authorList>
    </citation>
    <scope>NUCLEOTIDE SEQUENCE [LARGE SCALE GENOMIC DNA]</scope>
    <source>
        <strain evidence="7">SZCCT0434</strain>
    </source>
</reference>
<gene>
    <name evidence="6" type="ORF">JQ615_32590</name>
</gene>
<evidence type="ECO:0000313" key="6">
    <source>
        <dbReference type="EMBL" id="MBR0800117.1"/>
    </source>
</evidence>
<dbReference type="InterPro" id="IPR050739">
    <property type="entry name" value="MFP"/>
</dbReference>
<dbReference type="SUPFAM" id="SSF111369">
    <property type="entry name" value="HlyD-like secretion proteins"/>
    <property type="match status" value="2"/>
</dbReference>
<keyword evidence="3" id="KW-0472">Membrane</keyword>
<feature type="transmembrane region" description="Helical" evidence="3">
    <location>
        <begin position="80"/>
        <end position="100"/>
    </location>
</feature>